<dbReference type="EMBL" id="HBFA01018234">
    <property type="protein sequence ID" value="CAD8667955.1"/>
    <property type="molecule type" value="Transcribed_RNA"/>
</dbReference>
<reference evidence="3" key="1">
    <citation type="submission" date="2021-01" db="EMBL/GenBank/DDBJ databases">
        <authorList>
            <person name="Corre E."/>
            <person name="Pelletier E."/>
            <person name="Niang G."/>
            <person name="Scheremetjew M."/>
            <person name="Finn R."/>
            <person name="Kale V."/>
            <person name="Holt S."/>
            <person name="Cochrane G."/>
            <person name="Meng A."/>
            <person name="Brown T."/>
            <person name="Cohen L."/>
        </authorList>
    </citation>
    <scope>NUCLEOTIDE SEQUENCE</scope>
    <source>
        <strain evidence="3">CCMP722</strain>
    </source>
</reference>
<keyword evidence="2" id="KW-0472">Membrane</keyword>
<proteinExistence type="predicted"/>
<evidence type="ECO:0008006" key="4">
    <source>
        <dbReference type="Google" id="ProtNLM"/>
    </source>
</evidence>
<evidence type="ECO:0000256" key="1">
    <source>
        <dbReference type="SAM" id="MobiDB-lite"/>
    </source>
</evidence>
<protein>
    <recommendedName>
        <fullName evidence="4">Ubiquitin-like domain-containing protein</fullName>
    </recommendedName>
</protein>
<name>A0A7S0WIM9_9CHLO</name>
<evidence type="ECO:0000313" key="3">
    <source>
        <dbReference type="EMBL" id="CAD8667955.1"/>
    </source>
</evidence>
<keyword evidence="2" id="KW-0812">Transmembrane</keyword>
<accession>A0A7S0WIM9</accession>
<gene>
    <name evidence="3" type="ORF">POBO1169_LOCUS9299</name>
</gene>
<sequence>MGKHRVKPVYFLPILLRAHEGSSPDEDIELTIAGVRQKDKIDTIKELIELKYGIPKDHQTLRGPMPSKEILKDHFSLRKSRIVLGRVTLPGASRMDPDLYGLDDENEDDSYTTEATADYDRSLATHAESTSGRPVPGMLFCTGGAFARRPSKTIRMGEEGSAGVGSTVDTVQLVTKLPPSHYEQGGEFYLAQQRRQRLQIFWWIVIALLLLCGMVYVWWTVPYYKLPEPQHWLEGVETRMKQSVLKRRLEEAGVDLAQYGIPAHNEGEDSEEDETVLHFLYERFIRPEL</sequence>
<feature type="transmembrane region" description="Helical" evidence="2">
    <location>
        <begin position="200"/>
        <end position="219"/>
    </location>
</feature>
<evidence type="ECO:0000256" key="2">
    <source>
        <dbReference type="SAM" id="Phobius"/>
    </source>
</evidence>
<organism evidence="3">
    <name type="scientific">Pyramimonas obovata</name>
    <dbReference type="NCBI Taxonomy" id="1411642"/>
    <lineage>
        <taxon>Eukaryota</taxon>
        <taxon>Viridiplantae</taxon>
        <taxon>Chlorophyta</taxon>
        <taxon>Pyramimonadophyceae</taxon>
        <taxon>Pyramimonadales</taxon>
        <taxon>Pyramimonadaceae</taxon>
        <taxon>Pyramimonas</taxon>
        <taxon>Pyramimonas incertae sedis</taxon>
    </lineage>
</organism>
<dbReference type="AlphaFoldDB" id="A0A7S0WIM9"/>
<feature type="region of interest" description="Disordered" evidence="1">
    <location>
        <begin position="98"/>
        <end position="117"/>
    </location>
</feature>
<keyword evidence="2" id="KW-1133">Transmembrane helix</keyword>
<feature type="compositionally biased region" description="Acidic residues" evidence="1">
    <location>
        <begin position="101"/>
        <end position="111"/>
    </location>
</feature>